<dbReference type="PROSITE" id="PS50850">
    <property type="entry name" value="MFS"/>
    <property type="match status" value="1"/>
</dbReference>
<keyword evidence="7" id="KW-1185">Reference proteome</keyword>
<dbReference type="SUPFAM" id="SSF103473">
    <property type="entry name" value="MFS general substrate transporter"/>
    <property type="match status" value="1"/>
</dbReference>
<keyword evidence="1 4" id="KW-0812">Transmembrane</keyword>
<feature type="transmembrane region" description="Helical" evidence="4">
    <location>
        <begin position="366"/>
        <end position="388"/>
    </location>
</feature>
<feature type="transmembrane region" description="Helical" evidence="4">
    <location>
        <begin position="212"/>
        <end position="235"/>
    </location>
</feature>
<dbReference type="Proteomes" id="UP000265955">
    <property type="component" value="Unassembled WGS sequence"/>
</dbReference>
<feature type="transmembrane region" description="Helical" evidence="4">
    <location>
        <begin position="301"/>
        <end position="324"/>
    </location>
</feature>
<dbReference type="Pfam" id="PF07690">
    <property type="entry name" value="MFS_1"/>
    <property type="match status" value="1"/>
</dbReference>
<evidence type="ECO:0000313" key="6">
    <source>
        <dbReference type="EMBL" id="RJF99875.1"/>
    </source>
</evidence>
<evidence type="ECO:0000256" key="3">
    <source>
        <dbReference type="ARBA" id="ARBA00023136"/>
    </source>
</evidence>
<dbReference type="AlphaFoldDB" id="A0A3A3GCC6"/>
<evidence type="ECO:0000256" key="1">
    <source>
        <dbReference type="ARBA" id="ARBA00022692"/>
    </source>
</evidence>
<reference evidence="7" key="1">
    <citation type="submission" date="2018-09" db="EMBL/GenBank/DDBJ databases">
        <authorList>
            <person name="Zhu H."/>
        </authorList>
    </citation>
    <scope>NUCLEOTIDE SEQUENCE [LARGE SCALE GENOMIC DNA]</scope>
    <source>
        <strain evidence="7">K1R23-30</strain>
    </source>
</reference>
<feature type="transmembrane region" description="Helical" evidence="4">
    <location>
        <begin position="336"/>
        <end position="360"/>
    </location>
</feature>
<dbReference type="EMBL" id="QYUO01000001">
    <property type="protein sequence ID" value="RJF99875.1"/>
    <property type="molecule type" value="Genomic_DNA"/>
</dbReference>
<organism evidence="6 7">
    <name type="scientific">Noviherbaspirillum saxi</name>
    <dbReference type="NCBI Taxonomy" id="2320863"/>
    <lineage>
        <taxon>Bacteria</taxon>
        <taxon>Pseudomonadati</taxon>
        <taxon>Pseudomonadota</taxon>
        <taxon>Betaproteobacteria</taxon>
        <taxon>Burkholderiales</taxon>
        <taxon>Oxalobacteraceae</taxon>
        <taxon>Noviherbaspirillum</taxon>
    </lineage>
</organism>
<feature type="domain" description="Major facilitator superfamily (MFS) profile" evidence="5">
    <location>
        <begin position="9"/>
        <end position="389"/>
    </location>
</feature>
<dbReference type="InterPro" id="IPR011701">
    <property type="entry name" value="MFS"/>
</dbReference>
<keyword evidence="3 4" id="KW-0472">Membrane</keyword>
<comment type="caution">
    <text evidence="6">The sequence shown here is derived from an EMBL/GenBank/DDBJ whole genome shotgun (WGS) entry which is preliminary data.</text>
</comment>
<accession>A0A3A3GCC6</accession>
<feature type="transmembrane region" description="Helical" evidence="4">
    <location>
        <begin position="75"/>
        <end position="95"/>
    </location>
</feature>
<dbReference type="InterPro" id="IPR020846">
    <property type="entry name" value="MFS_dom"/>
</dbReference>
<feature type="transmembrane region" description="Helical" evidence="4">
    <location>
        <begin position="12"/>
        <end position="33"/>
    </location>
</feature>
<dbReference type="InterPro" id="IPR050327">
    <property type="entry name" value="Proton-linked_MCT"/>
</dbReference>
<feature type="transmembrane region" description="Helical" evidence="4">
    <location>
        <begin position="45"/>
        <end position="68"/>
    </location>
</feature>
<dbReference type="GO" id="GO:0022857">
    <property type="term" value="F:transmembrane transporter activity"/>
    <property type="evidence" value="ECO:0007669"/>
    <property type="project" value="InterPro"/>
</dbReference>
<dbReference type="Gene3D" id="1.20.1250.20">
    <property type="entry name" value="MFS general substrate transporter like domains"/>
    <property type="match status" value="1"/>
</dbReference>
<feature type="transmembrane region" description="Helical" evidence="4">
    <location>
        <begin position="166"/>
        <end position="191"/>
    </location>
</feature>
<name>A0A3A3GCC6_9BURK</name>
<feature type="transmembrane region" description="Helical" evidence="4">
    <location>
        <begin position="241"/>
        <end position="265"/>
    </location>
</feature>
<feature type="transmembrane region" description="Helical" evidence="4">
    <location>
        <begin position="101"/>
        <end position="123"/>
    </location>
</feature>
<evidence type="ECO:0000256" key="4">
    <source>
        <dbReference type="SAM" id="Phobius"/>
    </source>
</evidence>
<gene>
    <name evidence="6" type="ORF">D3871_01705</name>
</gene>
<dbReference type="PANTHER" id="PTHR11360">
    <property type="entry name" value="MONOCARBOXYLATE TRANSPORTER"/>
    <property type="match status" value="1"/>
</dbReference>
<proteinExistence type="predicted"/>
<keyword evidence="2 4" id="KW-1133">Transmembrane helix</keyword>
<feature type="transmembrane region" description="Helical" evidence="4">
    <location>
        <begin position="277"/>
        <end position="295"/>
    </location>
</feature>
<dbReference type="InterPro" id="IPR036259">
    <property type="entry name" value="MFS_trans_sf"/>
</dbReference>
<feature type="transmembrane region" description="Helical" evidence="4">
    <location>
        <begin position="135"/>
        <end position="154"/>
    </location>
</feature>
<evidence type="ECO:0000259" key="5">
    <source>
        <dbReference type="PROSITE" id="PS50850"/>
    </source>
</evidence>
<protein>
    <submittedName>
        <fullName evidence="6">MFS transporter</fullName>
    </submittedName>
</protein>
<evidence type="ECO:0000256" key="2">
    <source>
        <dbReference type="ARBA" id="ARBA00022989"/>
    </source>
</evidence>
<dbReference type="OrthoDB" id="5966585at2"/>
<evidence type="ECO:0000313" key="7">
    <source>
        <dbReference type="Proteomes" id="UP000265955"/>
    </source>
</evidence>
<sequence length="401" mass="42628">MTVREPWKIVRLLAFTQIVSWGSLYYAFAIVALDIQRELGWRTDIVFGAFSLSLLVAGLAATPAGMLIDRIGGRVVMTTGSLLAGLGMIGVGLSHSLAMYFGAWTLIGIAMAMTLYEAAFATINREFTHASRKGISVLTLFGGLASTVFWPLTLKLNTLYGWRDTLLIYGAMHLALCMPLHALLAAGVRRARQVTAHASRSFTLHEALREPAFWKLAFAFSTNLFIFSALSVHLIPLLQRFGHSVAAAVLVSMLIGPMQVAGRVGEMVFAHRVRPQAVGILTFSMLPAALGALLLLGEQQIAVAVFCILYGMSNGILTIVRGIVPQALFGRENYGAIAGALAGPSLLSKAAGPLAAAAFVEYNASPAWLVGILFAVSILSLGCFLAAIRSRSGAAAMATAD</sequence>